<reference evidence="2" key="1">
    <citation type="submission" date="2022-07" db="EMBL/GenBank/DDBJ databases">
        <title>Complete genome sequence of Salinispirillum sp. LH10-3-1 capable of multiple carbohydrate inversion isolated from a soda lake.</title>
        <authorList>
            <person name="Liu J."/>
            <person name="Zhai Y."/>
            <person name="Zhang H."/>
            <person name="Yang H."/>
            <person name="Qu J."/>
            <person name="Li J."/>
        </authorList>
    </citation>
    <scope>NUCLEOTIDE SEQUENCE</scope>
    <source>
        <strain evidence="2">LH 10-3-1</strain>
    </source>
</reference>
<dbReference type="RefSeq" id="WP_304994540.1">
    <property type="nucleotide sequence ID" value="NZ_CP101717.1"/>
</dbReference>
<evidence type="ECO:0000259" key="1">
    <source>
        <dbReference type="Pfam" id="PF09345"/>
    </source>
</evidence>
<proteinExistence type="predicted"/>
<feature type="domain" description="SiaC family regulatory phosphoprotein" evidence="1">
    <location>
        <begin position="13"/>
        <end position="130"/>
    </location>
</feature>
<dbReference type="InterPro" id="IPR018530">
    <property type="entry name" value="SiaC"/>
</dbReference>
<name>A0AB38YDW6_9GAMM</name>
<dbReference type="Pfam" id="PF09345">
    <property type="entry name" value="SiaC"/>
    <property type="match status" value="1"/>
</dbReference>
<accession>A0AB38YDW6</accession>
<protein>
    <submittedName>
        <fullName evidence="2">Biofilm regulation phosphoprotein SiaC</fullName>
    </submittedName>
</protein>
<dbReference type="EMBL" id="CP101717">
    <property type="protein sequence ID" value="WLD57253.1"/>
    <property type="molecule type" value="Genomic_DNA"/>
</dbReference>
<gene>
    <name evidence="2" type="primary">siaC</name>
    <name evidence="2" type="ORF">NFC81_11040</name>
</gene>
<organism evidence="2">
    <name type="scientific">Salinispirillum sp. LH 10-3-1</name>
    <dbReference type="NCBI Taxonomy" id="2952525"/>
    <lineage>
        <taxon>Bacteria</taxon>
        <taxon>Pseudomonadati</taxon>
        <taxon>Pseudomonadota</taxon>
        <taxon>Gammaproteobacteria</taxon>
        <taxon>Oceanospirillales</taxon>
        <taxon>Saccharospirillaceae</taxon>
        <taxon>Salinispirillum</taxon>
    </lineage>
</organism>
<dbReference type="NCBIfam" id="NF038265">
    <property type="entry name" value="phos_prot_SiaC"/>
    <property type="match status" value="1"/>
</dbReference>
<dbReference type="AlphaFoldDB" id="A0AB38YDW6"/>
<evidence type="ECO:0000313" key="2">
    <source>
        <dbReference type="EMBL" id="WLD57253.1"/>
    </source>
</evidence>
<sequence length="132" mass="15097">MTINEILSTGLNIAATQATPEIQTDFAQGIMTMRGDSYPENSFEFFGPVLDWVEQFLAHDGRPLRLELHIVYMNTSSVKAMMDLFDLLEAAHQEGKQVAVNWSYDPRNERVVEMVEEFKEDCTFTFNINPEA</sequence>